<evidence type="ECO:0000313" key="2">
    <source>
        <dbReference type="Proteomes" id="UP001148662"/>
    </source>
</evidence>
<proteinExistence type="predicted"/>
<evidence type="ECO:0000313" key="1">
    <source>
        <dbReference type="EMBL" id="KAJ3518903.1"/>
    </source>
</evidence>
<sequence>MKLQVSRTVTAFSMFPLELVDIILSEVPTDDETKSKWTFAACTLVCKSWQPFGQSHLFRTMTIRMVADQSVCKPFSIDSAKQHIRDPEQVLQFFSDCPGIAAAVRELTIVMNEPTRLEYPGYTFQNTLACLSRLRKLHLVVLVLGSPIPPPHTSVDAGLHLETLCIDVRASAFSEEIAPIIGLFSSLSTLEIRGVGLAPVTIVGQASLFPARAAPHTLILNDATLLESFLNTLQDVGATDNVRSLCLRNIAVGDTRAVSRLLAANQTHLTHLELGLRTWHTDLPDDLFHLNLMSVLRPSEFRMLHTLVLRDLVKALLPISYPVPPMGYMEIPAAVWERQMDVISFFSQCAAPLRRVTFEMHAHDPELFSAEIMPELIRSGFDLEGALLTFQELRTVTFIFLSEWRPEELPNVAQYFPPLHERDILRVEWSVLLVYCPLWWILIEL</sequence>
<keyword evidence="2" id="KW-1185">Reference proteome</keyword>
<reference evidence="1" key="1">
    <citation type="submission" date="2022-07" db="EMBL/GenBank/DDBJ databases">
        <title>Genome Sequence of Phlebia brevispora.</title>
        <authorList>
            <person name="Buettner E."/>
        </authorList>
    </citation>
    <scope>NUCLEOTIDE SEQUENCE</scope>
    <source>
        <strain evidence="1">MPL23</strain>
    </source>
</reference>
<name>A0ACC1RH06_9APHY</name>
<dbReference type="Proteomes" id="UP001148662">
    <property type="component" value="Unassembled WGS sequence"/>
</dbReference>
<protein>
    <submittedName>
        <fullName evidence="1">Uncharacterized protein</fullName>
    </submittedName>
</protein>
<dbReference type="EMBL" id="JANHOG010002907">
    <property type="protein sequence ID" value="KAJ3518903.1"/>
    <property type="molecule type" value="Genomic_DNA"/>
</dbReference>
<gene>
    <name evidence="1" type="ORF">NM688_g9377</name>
</gene>
<comment type="caution">
    <text evidence="1">The sequence shown here is derived from an EMBL/GenBank/DDBJ whole genome shotgun (WGS) entry which is preliminary data.</text>
</comment>
<accession>A0ACC1RH06</accession>
<organism evidence="1 2">
    <name type="scientific">Phlebia brevispora</name>
    <dbReference type="NCBI Taxonomy" id="194682"/>
    <lineage>
        <taxon>Eukaryota</taxon>
        <taxon>Fungi</taxon>
        <taxon>Dikarya</taxon>
        <taxon>Basidiomycota</taxon>
        <taxon>Agaricomycotina</taxon>
        <taxon>Agaricomycetes</taxon>
        <taxon>Polyporales</taxon>
        <taxon>Meruliaceae</taxon>
        <taxon>Phlebia</taxon>
    </lineage>
</organism>